<comment type="function">
    <text evidence="1 11">Converts cobyric acid to cobinamide by the addition of aminopropanol on the F carboxylic group.</text>
</comment>
<protein>
    <recommendedName>
        <fullName evidence="5 11">Probable cobalamin biosynthesis protein CobD</fullName>
    </recommendedName>
</protein>
<evidence type="ECO:0000256" key="7">
    <source>
        <dbReference type="ARBA" id="ARBA00022573"/>
    </source>
</evidence>
<feature type="transmembrane region" description="Helical" evidence="11">
    <location>
        <begin position="71"/>
        <end position="92"/>
    </location>
</feature>
<keyword evidence="6 11" id="KW-1003">Cell membrane</keyword>
<evidence type="ECO:0000313" key="13">
    <source>
        <dbReference type="Proteomes" id="UP001432202"/>
    </source>
</evidence>
<feature type="transmembrane region" description="Helical" evidence="11">
    <location>
        <begin position="141"/>
        <end position="158"/>
    </location>
</feature>
<comment type="pathway">
    <text evidence="3 11">Cofactor biosynthesis; adenosylcobalamin biosynthesis.</text>
</comment>
<feature type="transmembrane region" description="Helical" evidence="11">
    <location>
        <begin position="275"/>
        <end position="297"/>
    </location>
</feature>
<dbReference type="RefSeq" id="WP_338599338.1">
    <property type="nucleotide sequence ID" value="NZ_CP146016.1"/>
</dbReference>
<dbReference type="InterPro" id="IPR004485">
    <property type="entry name" value="Cobalamin_biosynth_CobD/CbiB"/>
</dbReference>
<evidence type="ECO:0000256" key="2">
    <source>
        <dbReference type="ARBA" id="ARBA00004651"/>
    </source>
</evidence>
<dbReference type="GO" id="GO:0005886">
    <property type="term" value="C:plasma membrane"/>
    <property type="evidence" value="ECO:0007669"/>
    <property type="project" value="UniProtKB-SubCell"/>
</dbReference>
<comment type="similarity">
    <text evidence="4 11">Belongs to the CobD/CbiB family.</text>
</comment>
<dbReference type="PANTHER" id="PTHR34308:SF1">
    <property type="entry name" value="COBALAMIN BIOSYNTHESIS PROTEIN CBIB"/>
    <property type="match status" value="1"/>
</dbReference>
<reference evidence="12 13" key="1">
    <citation type="submission" date="2024-02" db="EMBL/GenBank/DDBJ databases">
        <title>STSV induces naive adaptation in Sulfolobus.</title>
        <authorList>
            <person name="Xiang X."/>
            <person name="Song M."/>
        </authorList>
    </citation>
    <scope>NUCLEOTIDE SEQUENCE [LARGE SCALE GENOMIC DNA]</scope>
    <source>
        <strain evidence="12 13">RT2</strain>
    </source>
</reference>
<keyword evidence="9 11" id="KW-1133">Transmembrane helix</keyword>
<organism evidence="12 13">
    <name type="scientific">Sulfolobus tengchongensis</name>
    <dbReference type="NCBI Taxonomy" id="207809"/>
    <lineage>
        <taxon>Archaea</taxon>
        <taxon>Thermoproteota</taxon>
        <taxon>Thermoprotei</taxon>
        <taxon>Sulfolobales</taxon>
        <taxon>Sulfolobaceae</taxon>
        <taxon>Sulfolobus</taxon>
    </lineage>
</organism>
<feature type="transmembrane region" description="Helical" evidence="11">
    <location>
        <begin position="193"/>
        <end position="212"/>
    </location>
</feature>
<evidence type="ECO:0000256" key="6">
    <source>
        <dbReference type="ARBA" id="ARBA00022475"/>
    </source>
</evidence>
<dbReference type="AlphaFoldDB" id="A0AAX4L0N2"/>
<evidence type="ECO:0000256" key="10">
    <source>
        <dbReference type="ARBA" id="ARBA00023136"/>
    </source>
</evidence>
<dbReference type="GO" id="GO:0048472">
    <property type="term" value="F:threonine-phosphate decarboxylase activity"/>
    <property type="evidence" value="ECO:0007669"/>
    <property type="project" value="InterPro"/>
</dbReference>
<evidence type="ECO:0000313" key="12">
    <source>
        <dbReference type="EMBL" id="WWQ59756.1"/>
    </source>
</evidence>
<evidence type="ECO:0000256" key="9">
    <source>
        <dbReference type="ARBA" id="ARBA00022989"/>
    </source>
</evidence>
<dbReference type="EMBL" id="CP146016">
    <property type="protein sequence ID" value="WWQ59756.1"/>
    <property type="molecule type" value="Genomic_DNA"/>
</dbReference>
<evidence type="ECO:0000256" key="1">
    <source>
        <dbReference type="ARBA" id="ARBA00003384"/>
    </source>
</evidence>
<dbReference type="GeneID" id="89337053"/>
<comment type="subcellular location">
    <subcellularLocation>
        <location evidence="2 11">Cell membrane</location>
        <topology evidence="2 11">Multi-pass membrane protein</topology>
    </subcellularLocation>
</comment>
<evidence type="ECO:0000256" key="11">
    <source>
        <dbReference type="HAMAP-Rule" id="MF_00024"/>
    </source>
</evidence>
<feature type="transmembrane region" description="Helical" evidence="11">
    <location>
        <begin position="42"/>
        <end position="64"/>
    </location>
</feature>
<proteinExistence type="inferred from homology"/>
<dbReference type="GO" id="GO:0015420">
    <property type="term" value="F:ABC-type vitamin B12 transporter activity"/>
    <property type="evidence" value="ECO:0007669"/>
    <property type="project" value="UniProtKB-UniRule"/>
</dbReference>
<keyword evidence="10 11" id="KW-0472">Membrane</keyword>
<accession>A0AAX4L0N2</accession>
<dbReference type="GO" id="GO:0009236">
    <property type="term" value="P:cobalamin biosynthetic process"/>
    <property type="evidence" value="ECO:0007669"/>
    <property type="project" value="UniProtKB-UniRule"/>
</dbReference>
<keyword evidence="8 11" id="KW-0812">Transmembrane</keyword>
<dbReference type="Pfam" id="PF03186">
    <property type="entry name" value="CobD_Cbib"/>
    <property type="match status" value="1"/>
</dbReference>
<dbReference type="NCBIfam" id="NF002281">
    <property type="entry name" value="PRK01209.2-5"/>
    <property type="match status" value="1"/>
</dbReference>
<evidence type="ECO:0000256" key="4">
    <source>
        <dbReference type="ARBA" id="ARBA00006263"/>
    </source>
</evidence>
<dbReference type="PANTHER" id="PTHR34308">
    <property type="entry name" value="COBALAMIN BIOSYNTHESIS PROTEIN CBIB"/>
    <property type="match status" value="1"/>
</dbReference>
<gene>
    <name evidence="11" type="primary">cobD</name>
    <name evidence="12" type="ORF">V6M85_09750</name>
</gene>
<evidence type="ECO:0000256" key="8">
    <source>
        <dbReference type="ARBA" id="ARBA00022692"/>
    </source>
</evidence>
<keyword evidence="13" id="KW-1185">Reference proteome</keyword>
<evidence type="ECO:0000256" key="5">
    <source>
        <dbReference type="ARBA" id="ARBA00016185"/>
    </source>
</evidence>
<sequence>MLFVLALALVWDLIFSEPPIYIHPVVWTGKISEKIIKPYKGYAYGILLWIVSVLPVLFVFVFLPIIMPMPIYIRIIILAFSLKTTFSIKMLYDIVKKGSVLDDRARYYAQQIVRRDLSKSDKEHIASALIESLFESTVDGITSPIFWFLVLGILGAMLQRLANTMDSMVGYKTEELKKEGWFSAKMDTVINYIPARLTGAIMLLSGLILGLNVRQGLKALKNARMESLNAKYPIAIAAGLLNVTLEKTGYYSVGFGNLPSRKDIENALKLFKSTLILYFALILTIYYYLYGIAFLSYPYGLIKFI</sequence>
<dbReference type="NCBIfam" id="TIGR00380">
    <property type="entry name" value="cobal_cbiB"/>
    <property type="match status" value="1"/>
</dbReference>
<dbReference type="Proteomes" id="UP001432202">
    <property type="component" value="Chromosome"/>
</dbReference>
<name>A0AAX4L0N2_9CREN</name>
<evidence type="ECO:0000256" key="3">
    <source>
        <dbReference type="ARBA" id="ARBA00004953"/>
    </source>
</evidence>
<keyword evidence="7 11" id="KW-0169">Cobalamin biosynthesis</keyword>
<dbReference type="HAMAP" id="MF_00024">
    <property type="entry name" value="CobD_CbiB"/>
    <property type="match status" value="1"/>
</dbReference>